<feature type="transmembrane region" description="Helical" evidence="6">
    <location>
        <begin position="9"/>
        <end position="33"/>
    </location>
</feature>
<evidence type="ECO:0000256" key="4">
    <source>
        <dbReference type="ARBA" id="ARBA00022989"/>
    </source>
</evidence>
<evidence type="ECO:0000256" key="5">
    <source>
        <dbReference type="ARBA" id="ARBA00023136"/>
    </source>
</evidence>
<dbReference type="Pfam" id="PF00335">
    <property type="entry name" value="Tetraspanin"/>
    <property type="match status" value="1"/>
</dbReference>
<dbReference type="SUPFAM" id="SSF48652">
    <property type="entry name" value="Tetraspanin"/>
    <property type="match status" value="1"/>
</dbReference>
<organism evidence="7 8">
    <name type="scientific">Paragonimus skrjabini miyazakii</name>
    <dbReference type="NCBI Taxonomy" id="59628"/>
    <lineage>
        <taxon>Eukaryota</taxon>
        <taxon>Metazoa</taxon>
        <taxon>Spiralia</taxon>
        <taxon>Lophotrochozoa</taxon>
        <taxon>Platyhelminthes</taxon>
        <taxon>Trematoda</taxon>
        <taxon>Digenea</taxon>
        <taxon>Plagiorchiida</taxon>
        <taxon>Troglotremata</taxon>
        <taxon>Troglotrematidae</taxon>
        <taxon>Paragonimus</taxon>
    </lineage>
</organism>
<comment type="caution">
    <text evidence="7">The sequence shown here is derived from an EMBL/GenBank/DDBJ whole genome shotgun (WGS) entry which is preliminary data.</text>
</comment>
<sequence>MCTCTCRIILFVINTIVCLLGFLLILGGALLTWGKAVMREQLRDHIGPLIERIYGTHTAEQVTSLTDVALRFTAPFGMAIFGFGVVIFVVCAFGCFGACCNNLLCIKIYIACLALTAMVEIGVLAFYYSNRFMVFHLTRNLLNQTLLNYRSFESDDPYSMLFNVLMPTFNCCGVTDGSDFENAENFVRVVNVSEQVITLSYPISCCKMDRQFNIMNDTCPTYFTEQNSNINRGCWQQLYPYLVYYGNALAIAGIVLLLFQVIRIAIRVNISQSVFFLTLT</sequence>
<dbReference type="PIRSF" id="PIRSF002419">
    <property type="entry name" value="Tetraspanin"/>
    <property type="match status" value="1"/>
</dbReference>
<proteinExistence type="inferred from homology"/>
<feature type="transmembrane region" description="Helical" evidence="6">
    <location>
        <begin position="108"/>
        <end position="128"/>
    </location>
</feature>
<dbReference type="EMBL" id="JTDE01002156">
    <property type="protein sequence ID" value="KAF7257779.1"/>
    <property type="molecule type" value="Genomic_DNA"/>
</dbReference>
<dbReference type="Gene3D" id="1.10.1450.10">
    <property type="entry name" value="Tetraspanin"/>
    <property type="match status" value="1"/>
</dbReference>
<keyword evidence="8" id="KW-1185">Reference proteome</keyword>
<gene>
    <name evidence="7" type="ORF">EG68_04116</name>
</gene>
<dbReference type="Proteomes" id="UP000822476">
    <property type="component" value="Unassembled WGS sequence"/>
</dbReference>
<dbReference type="CDD" id="cd03156">
    <property type="entry name" value="uroplakin_I_like_LEL"/>
    <property type="match status" value="1"/>
</dbReference>
<comment type="similarity">
    <text evidence="2 6">Belongs to the tetraspanin (TM4SF) family.</text>
</comment>
<dbReference type="InterPro" id="IPR018499">
    <property type="entry name" value="Tetraspanin/Peripherin"/>
</dbReference>
<feature type="transmembrane region" description="Helical" evidence="6">
    <location>
        <begin position="76"/>
        <end position="96"/>
    </location>
</feature>
<keyword evidence="5 6" id="KW-0472">Membrane</keyword>
<protein>
    <recommendedName>
        <fullName evidence="6">Tetraspanin</fullName>
    </recommendedName>
</protein>
<evidence type="ECO:0000256" key="3">
    <source>
        <dbReference type="ARBA" id="ARBA00022692"/>
    </source>
</evidence>
<evidence type="ECO:0000256" key="6">
    <source>
        <dbReference type="RuleBase" id="RU361218"/>
    </source>
</evidence>
<dbReference type="PANTHER" id="PTHR19282:SF544">
    <property type="entry name" value="TETRASPANIN"/>
    <property type="match status" value="1"/>
</dbReference>
<evidence type="ECO:0000256" key="2">
    <source>
        <dbReference type="ARBA" id="ARBA00006840"/>
    </source>
</evidence>
<dbReference type="AlphaFoldDB" id="A0A8S9YS28"/>
<dbReference type="OrthoDB" id="6255838at2759"/>
<dbReference type="GO" id="GO:0005886">
    <property type="term" value="C:plasma membrane"/>
    <property type="evidence" value="ECO:0007669"/>
    <property type="project" value="TreeGrafter"/>
</dbReference>
<comment type="subcellular location">
    <subcellularLocation>
        <location evidence="1 6">Membrane</location>
        <topology evidence="1 6">Multi-pass membrane protein</topology>
    </subcellularLocation>
</comment>
<keyword evidence="3 6" id="KW-0812">Transmembrane</keyword>
<evidence type="ECO:0000313" key="7">
    <source>
        <dbReference type="EMBL" id="KAF7257779.1"/>
    </source>
</evidence>
<evidence type="ECO:0000313" key="8">
    <source>
        <dbReference type="Proteomes" id="UP000822476"/>
    </source>
</evidence>
<reference evidence="7" key="1">
    <citation type="submission" date="2019-07" db="EMBL/GenBank/DDBJ databases">
        <title>Annotation for the trematode Paragonimus miyazaki's.</title>
        <authorList>
            <person name="Choi Y.-J."/>
        </authorList>
    </citation>
    <scope>NUCLEOTIDE SEQUENCE</scope>
    <source>
        <strain evidence="7">Japan</strain>
    </source>
</reference>
<feature type="transmembrane region" description="Helical" evidence="6">
    <location>
        <begin position="242"/>
        <end position="262"/>
    </location>
</feature>
<dbReference type="InterPro" id="IPR008952">
    <property type="entry name" value="Tetraspanin_EC2_sf"/>
</dbReference>
<dbReference type="InterPro" id="IPR000301">
    <property type="entry name" value="Tetraspanin_animals"/>
</dbReference>
<accession>A0A8S9YS28</accession>
<evidence type="ECO:0000256" key="1">
    <source>
        <dbReference type="ARBA" id="ARBA00004141"/>
    </source>
</evidence>
<dbReference type="PANTHER" id="PTHR19282">
    <property type="entry name" value="TETRASPANIN"/>
    <property type="match status" value="1"/>
</dbReference>
<keyword evidence="4 6" id="KW-1133">Transmembrane helix</keyword>
<name>A0A8S9YS28_9TREM</name>